<gene>
    <name evidence="2" type="ORF">SAMN05192540_1999</name>
</gene>
<dbReference type="Gene3D" id="3.40.1580.10">
    <property type="entry name" value="SMI1/KNR4-like"/>
    <property type="match status" value="1"/>
</dbReference>
<reference evidence="2 3" key="1">
    <citation type="submission" date="2016-10" db="EMBL/GenBank/DDBJ databases">
        <authorList>
            <person name="de Groot N.N."/>
        </authorList>
    </citation>
    <scope>NUCLEOTIDE SEQUENCE [LARGE SCALE GENOMIC DNA]</scope>
    <source>
        <strain evidence="2 3">MAR_2009_71</strain>
    </source>
</reference>
<feature type="domain" description="Knr4/Smi1-like" evidence="1">
    <location>
        <begin position="203"/>
        <end position="334"/>
    </location>
</feature>
<evidence type="ECO:0000313" key="3">
    <source>
        <dbReference type="Proteomes" id="UP000183038"/>
    </source>
</evidence>
<dbReference type="PANTHER" id="PTHR47432:SF1">
    <property type="entry name" value="CELL WALL ASSEMBLY REGULATOR SMI1"/>
    <property type="match status" value="1"/>
</dbReference>
<dbReference type="Proteomes" id="UP000183038">
    <property type="component" value="Unassembled WGS sequence"/>
</dbReference>
<dbReference type="InterPro" id="IPR051873">
    <property type="entry name" value="KNR4/SMI1_regulator"/>
</dbReference>
<organism evidence="2 3">
    <name type="scientific">Maribacter dokdonensis</name>
    <dbReference type="NCBI Taxonomy" id="320912"/>
    <lineage>
        <taxon>Bacteria</taxon>
        <taxon>Pseudomonadati</taxon>
        <taxon>Bacteroidota</taxon>
        <taxon>Flavobacteriia</taxon>
        <taxon>Flavobacteriales</taxon>
        <taxon>Flavobacteriaceae</taxon>
        <taxon>Maribacter</taxon>
    </lineage>
</organism>
<dbReference type="OrthoDB" id="355909at2"/>
<evidence type="ECO:0000259" key="1">
    <source>
        <dbReference type="SMART" id="SM00860"/>
    </source>
</evidence>
<name>A0A1H4NM23_9FLAO</name>
<dbReference type="AlphaFoldDB" id="A0A1H4NM23"/>
<dbReference type="PANTHER" id="PTHR47432">
    <property type="entry name" value="CELL WALL ASSEMBLY REGULATOR SMI1"/>
    <property type="match status" value="1"/>
</dbReference>
<protein>
    <submittedName>
        <fullName evidence="2">Cell wall assembly regulator SMI1</fullName>
    </submittedName>
</protein>
<accession>A0A1H4NM23</accession>
<dbReference type="GO" id="GO:0043332">
    <property type="term" value="C:mating projection tip"/>
    <property type="evidence" value="ECO:0007669"/>
    <property type="project" value="TreeGrafter"/>
</dbReference>
<dbReference type="InterPro" id="IPR018958">
    <property type="entry name" value="Knr4/Smi1-like_dom"/>
</dbReference>
<proteinExistence type="predicted"/>
<dbReference type="EMBL" id="FNTB01000001">
    <property type="protein sequence ID" value="SEB96260.1"/>
    <property type="molecule type" value="Genomic_DNA"/>
</dbReference>
<dbReference type="SUPFAM" id="SSF160631">
    <property type="entry name" value="SMI1/KNR4-like"/>
    <property type="match status" value="1"/>
</dbReference>
<dbReference type="Pfam" id="PF09346">
    <property type="entry name" value="SMI1_KNR4"/>
    <property type="match status" value="1"/>
</dbReference>
<dbReference type="SMART" id="SM00860">
    <property type="entry name" value="SMI1_KNR4"/>
    <property type="match status" value="1"/>
</dbReference>
<dbReference type="RefSeq" id="WP_074672357.1">
    <property type="nucleotide sequence ID" value="NZ_FNTB01000001.1"/>
</dbReference>
<evidence type="ECO:0000313" key="2">
    <source>
        <dbReference type="EMBL" id="SEB96260.1"/>
    </source>
</evidence>
<sequence>MRNKIAFSDHVEQMKWEDFHFDIMTVNTLPQIEDPEDIDNSFTFCDALLDAFKVATNKEVLKLLFISPDDISNSKFYGIAYLESKEVFTAEIESTPLFKEWFTIIDERTRKKETNAAKVYFFGANSFSSQPISNFKDNQVFEKSGLFISDHIPNAFIAEKLAKEKADFIAPYIQLEAKSTFQKVVQLFVQLVHAKGLVIIPPKNNDAIYEEFEAEAGYPFPNIIKEFLTLHNGVQSSAIMGAEKILQEWKDWYRIYNDWTQEELLDTYSTNEGKTLLMYTTPYWIPFFDLQNGNFLAFDFAPNTKGSAGQIIRFGADQEIGYIQADRLDLFLESLMDADGDIQDYEWFSSE</sequence>
<dbReference type="InterPro" id="IPR037883">
    <property type="entry name" value="Knr4/Smi1-like_sf"/>
</dbReference>